<dbReference type="Pfam" id="PF01124">
    <property type="entry name" value="MAPEG"/>
    <property type="match status" value="1"/>
</dbReference>
<evidence type="ECO:0000313" key="7">
    <source>
        <dbReference type="Proteomes" id="UP000323708"/>
    </source>
</evidence>
<dbReference type="AlphaFoldDB" id="A0A5B0X0F5"/>
<dbReference type="RefSeq" id="WP_149611085.1">
    <property type="nucleotide sequence ID" value="NZ_VTUX01000003.1"/>
</dbReference>
<evidence type="ECO:0000256" key="5">
    <source>
        <dbReference type="SAM" id="Phobius"/>
    </source>
</evidence>
<feature type="transmembrane region" description="Helical" evidence="5">
    <location>
        <begin position="6"/>
        <end position="28"/>
    </location>
</feature>
<protein>
    <recommendedName>
        <fullName evidence="8">MAPEG family protein</fullName>
    </recommendedName>
</protein>
<keyword evidence="4 5" id="KW-0472">Membrane</keyword>
<evidence type="ECO:0000256" key="2">
    <source>
        <dbReference type="ARBA" id="ARBA00022692"/>
    </source>
</evidence>
<organism evidence="6 7">
    <name type="scientific">Pseudohalioglobus sediminis</name>
    <dbReference type="NCBI Taxonomy" id="2606449"/>
    <lineage>
        <taxon>Bacteria</taxon>
        <taxon>Pseudomonadati</taxon>
        <taxon>Pseudomonadota</taxon>
        <taxon>Gammaproteobacteria</taxon>
        <taxon>Cellvibrionales</taxon>
        <taxon>Halieaceae</taxon>
        <taxon>Pseudohalioglobus</taxon>
    </lineage>
</organism>
<keyword evidence="7" id="KW-1185">Reference proteome</keyword>
<proteinExistence type="predicted"/>
<evidence type="ECO:0000256" key="1">
    <source>
        <dbReference type="ARBA" id="ARBA00004370"/>
    </source>
</evidence>
<keyword evidence="3 5" id="KW-1133">Transmembrane helix</keyword>
<dbReference type="InterPro" id="IPR001129">
    <property type="entry name" value="Membr-assoc_MAPEG"/>
</dbReference>
<comment type="caution">
    <text evidence="6">The sequence shown here is derived from an EMBL/GenBank/DDBJ whole genome shotgun (WGS) entry which is preliminary data.</text>
</comment>
<gene>
    <name evidence="6" type="ORF">F0M18_09110</name>
</gene>
<dbReference type="GO" id="GO:0016020">
    <property type="term" value="C:membrane"/>
    <property type="evidence" value="ECO:0007669"/>
    <property type="project" value="UniProtKB-SubCell"/>
</dbReference>
<dbReference type="Gene3D" id="1.20.120.550">
    <property type="entry name" value="Membrane associated eicosanoid/glutathione metabolism-like domain"/>
    <property type="match status" value="1"/>
</dbReference>
<evidence type="ECO:0008006" key="8">
    <source>
        <dbReference type="Google" id="ProtNLM"/>
    </source>
</evidence>
<reference evidence="6 7" key="1">
    <citation type="submission" date="2019-09" db="EMBL/GenBank/DDBJ databases">
        <authorList>
            <person name="Chen X.-Y."/>
        </authorList>
    </citation>
    <scope>NUCLEOTIDE SEQUENCE [LARGE SCALE GENOMIC DNA]</scope>
    <source>
        <strain evidence="6 7">NY5</strain>
    </source>
</reference>
<sequence length="142" mass="16017">MELFNAELALPIASMLCLTLLVWVYMFVRRLGYLTANQIDAEQLKTPAEVQAILPPDVSGPGNNFKNLLEMPVLFYVVCLYLTVFGMVDSLHITCAWVFVAGRVLHSLIHCTYNRVMHRFLVYLVSSLAVWVMVVRALLAAL</sequence>
<dbReference type="InterPro" id="IPR023352">
    <property type="entry name" value="MAPEG-like_dom_sf"/>
</dbReference>
<feature type="transmembrane region" description="Helical" evidence="5">
    <location>
        <begin position="120"/>
        <end position="139"/>
    </location>
</feature>
<dbReference type="EMBL" id="VTUX01000003">
    <property type="protein sequence ID" value="KAA1192802.1"/>
    <property type="molecule type" value="Genomic_DNA"/>
</dbReference>
<name>A0A5B0X0F5_9GAMM</name>
<accession>A0A5B0X0F5</accession>
<keyword evidence="2 5" id="KW-0812">Transmembrane</keyword>
<comment type="subcellular location">
    <subcellularLocation>
        <location evidence="1">Membrane</location>
    </subcellularLocation>
</comment>
<evidence type="ECO:0000256" key="4">
    <source>
        <dbReference type="ARBA" id="ARBA00023136"/>
    </source>
</evidence>
<dbReference type="SUPFAM" id="SSF161084">
    <property type="entry name" value="MAPEG domain-like"/>
    <property type="match status" value="1"/>
</dbReference>
<dbReference type="Proteomes" id="UP000323708">
    <property type="component" value="Unassembled WGS sequence"/>
</dbReference>
<evidence type="ECO:0000313" key="6">
    <source>
        <dbReference type="EMBL" id="KAA1192802.1"/>
    </source>
</evidence>
<feature type="transmembrane region" description="Helical" evidence="5">
    <location>
        <begin position="73"/>
        <end position="100"/>
    </location>
</feature>
<evidence type="ECO:0000256" key="3">
    <source>
        <dbReference type="ARBA" id="ARBA00022989"/>
    </source>
</evidence>